<reference evidence="5 6" key="1">
    <citation type="submission" date="2024-01" db="EMBL/GenBank/DDBJ databases">
        <authorList>
            <person name="Allen C."/>
            <person name="Tagirdzhanova G."/>
        </authorList>
    </citation>
    <scope>NUCLEOTIDE SEQUENCE [LARGE SCALE GENOMIC DNA]</scope>
</reference>
<gene>
    <name evidence="5" type="ORF">SCUCBS95973_007326</name>
</gene>
<evidence type="ECO:0000313" key="5">
    <source>
        <dbReference type="EMBL" id="CAK7229728.1"/>
    </source>
</evidence>
<dbReference type="Proteomes" id="UP001642405">
    <property type="component" value="Unassembled WGS sequence"/>
</dbReference>
<dbReference type="PROSITE" id="PS50011">
    <property type="entry name" value="PROTEIN_KINASE_DOM"/>
    <property type="match status" value="1"/>
</dbReference>
<dbReference type="SUPFAM" id="SSF56112">
    <property type="entry name" value="Protein kinase-like (PK-like)"/>
    <property type="match status" value="1"/>
</dbReference>
<accession>A0ABP0CD43</accession>
<dbReference type="Gene3D" id="1.10.510.10">
    <property type="entry name" value="Transferase(Phosphotransferase) domain 1"/>
    <property type="match status" value="1"/>
</dbReference>
<keyword evidence="2" id="KW-0547">Nucleotide-binding</keyword>
<evidence type="ECO:0000256" key="2">
    <source>
        <dbReference type="ARBA" id="ARBA00022741"/>
    </source>
</evidence>
<dbReference type="InterPro" id="IPR000719">
    <property type="entry name" value="Prot_kinase_dom"/>
</dbReference>
<dbReference type="InterPro" id="IPR011009">
    <property type="entry name" value="Kinase-like_dom_sf"/>
</dbReference>
<evidence type="ECO:0000259" key="4">
    <source>
        <dbReference type="PROSITE" id="PS50011"/>
    </source>
</evidence>
<keyword evidence="1" id="KW-0418">Kinase</keyword>
<protein>
    <recommendedName>
        <fullName evidence="4">Protein kinase domain-containing protein</fullName>
    </recommendedName>
</protein>
<sequence>MHVGISPARIEVAHHSTWKRGGFNLVVPMLIKNKSSENAGTDKQEPGQDPDQDSDQVLLRVPMPAMVGDAQHPGSVTDKLRCETASYIWMQRHSPEARIPHLYAVGFPDWFFIERLFIVSTLNQILYGLNFLHEVAGVIHTDLHAGNLLIALPDTSVLSELEEDEMEKPTLRKIVDDTTVIHNSKNMLKGMGPLTICDFGQARIGPQHTGIAMPVPYRAPEVILKMPWGKAIDMWSTWEMLERKPLFDVYDAESPEKNDVLHLATMTAVLGRPPRAFLALSDETKKYWDGDGNWIGPVPLPDLPYISKQITSIKAEDKTLFLSFIGNLISWNPNRRMDSGTAYQDDWLDEYRKAVARQEQARS</sequence>
<name>A0ABP0CD43_9PEZI</name>
<evidence type="ECO:0000256" key="1">
    <source>
        <dbReference type="ARBA" id="ARBA00022527"/>
    </source>
</evidence>
<proteinExistence type="predicted"/>
<dbReference type="EMBL" id="CAWUHB010000050">
    <property type="protein sequence ID" value="CAK7229728.1"/>
    <property type="molecule type" value="Genomic_DNA"/>
</dbReference>
<comment type="caution">
    <text evidence="5">The sequence shown here is derived from an EMBL/GenBank/DDBJ whole genome shotgun (WGS) entry which is preliminary data.</text>
</comment>
<dbReference type="InterPro" id="IPR050117">
    <property type="entry name" value="MAPK"/>
</dbReference>
<keyword evidence="6" id="KW-1185">Reference proteome</keyword>
<keyword evidence="3" id="KW-0067">ATP-binding</keyword>
<keyword evidence="1" id="KW-0808">Transferase</keyword>
<dbReference type="PANTHER" id="PTHR24055">
    <property type="entry name" value="MITOGEN-ACTIVATED PROTEIN KINASE"/>
    <property type="match status" value="1"/>
</dbReference>
<dbReference type="Pfam" id="PF00069">
    <property type="entry name" value="Pkinase"/>
    <property type="match status" value="1"/>
</dbReference>
<evidence type="ECO:0000256" key="3">
    <source>
        <dbReference type="ARBA" id="ARBA00022840"/>
    </source>
</evidence>
<dbReference type="SMART" id="SM00220">
    <property type="entry name" value="S_TKc"/>
    <property type="match status" value="1"/>
</dbReference>
<feature type="domain" description="Protein kinase" evidence="4">
    <location>
        <begin position="12"/>
        <end position="348"/>
    </location>
</feature>
<evidence type="ECO:0000313" key="6">
    <source>
        <dbReference type="Proteomes" id="UP001642405"/>
    </source>
</evidence>
<organism evidence="5 6">
    <name type="scientific">Sporothrix curviconia</name>
    <dbReference type="NCBI Taxonomy" id="1260050"/>
    <lineage>
        <taxon>Eukaryota</taxon>
        <taxon>Fungi</taxon>
        <taxon>Dikarya</taxon>
        <taxon>Ascomycota</taxon>
        <taxon>Pezizomycotina</taxon>
        <taxon>Sordariomycetes</taxon>
        <taxon>Sordariomycetidae</taxon>
        <taxon>Ophiostomatales</taxon>
        <taxon>Ophiostomataceae</taxon>
        <taxon>Sporothrix</taxon>
    </lineage>
</organism>
<keyword evidence="1" id="KW-0723">Serine/threonine-protein kinase</keyword>